<proteinExistence type="predicted"/>
<keyword evidence="3" id="KW-0282">Flagellum</keyword>
<sequence length="244" mass="29046">MVTNLIHLGDKVDIRFVQQVARVEQTGVSPRIYKSQVNDIKEDGSLEITMPIENGKVVLLPLGVRFEFVFYTGSGLYHSIGQIRERYKQDNIFVIVIELHSQLEKFQRREYYRYPCLMNMQFYMISKEDAQQKSTDQIFEGLRDEHFYEYQKQAVILDLSGGGVRILGEDHLKTDSYILLIIRLCNDNIDKQYYIKGHVLASEKKEDHPGKFETRIQFMFQEERVREEIIRYIFEEERKDRQKN</sequence>
<evidence type="ECO:0000313" key="4">
    <source>
        <dbReference type="Proteomes" id="UP000606720"/>
    </source>
</evidence>
<keyword evidence="3" id="KW-0969">Cilium</keyword>
<evidence type="ECO:0000259" key="2">
    <source>
        <dbReference type="Pfam" id="PF12945"/>
    </source>
</evidence>
<dbReference type="AlphaFoldDB" id="A0A923LNL4"/>
<evidence type="ECO:0000313" key="3">
    <source>
        <dbReference type="EMBL" id="MBC5713269.1"/>
    </source>
</evidence>
<organism evidence="3 4">
    <name type="scientific">Roseburia zhanii</name>
    <dbReference type="NCBI Taxonomy" id="2763064"/>
    <lineage>
        <taxon>Bacteria</taxon>
        <taxon>Bacillati</taxon>
        <taxon>Bacillota</taxon>
        <taxon>Clostridia</taxon>
        <taxon>Lachnospirales</taxon>
        <taxon>Lachnospiraceae</taxon>
        <taxon>Roseburia</taxon>
    </lineage>
</organism>
<dbReference type="Pfam" id="PF12945">
    <property type="entry name" value="PilZNR"/>
    <property type="match status" value="1"/>
</dbReference>
<feature type="domain" description="Type III secretion system flagellar brake protein YcgR PilZN" evidence="2">
    <location>
        <begin position="9"/>
        <end position="98"/>
    </location>
</feature>
<dbReference type="Pfam" id="PF07238">
    <property type="entry name" value="PilZ"/>
    <property type="match status" value="1"/>
</dbReference>
<dbReference type="InterPro" id="IPR009926">
    <property type="entry name" value="T3SS_YcgR_PilZN"/>
</dbReference>
<keyword evidence="3" id="KW-0966">Cell projection</keyword>
<dbReference type="RefSeq" id="WP_186866245.1">
    <property type="nucleotide sequence ID" value="NZ_JACOPH010000002.1"/>
</dbReference>
<keyword evidence="4" id="KW-1185">Reference proteome</keyword>
<dbReference type="EMBL" id="JACOPH010000002">
    <property type="protein sequence ID" value="MBC5713269.1"/>
    <property type="molecule type" value="Genomic_DNA"/>
</dbReference>
<accession>A0A923LNL4</accession>
<dbReference type="Proteomes" id="UP000606720">
    <property type="component" value="Unassembled WGS sequence"/>
</dbReference>
<evidence type="ECO:0000259" key="1">
    <source>
        <dbReference type="Pfam" id="PF07238"/>
    </source>
</evidence>
<protein>
    <submittedName>
        <fullName evidence="3">Flagellar brake protein</fullName>
    </submittedName>
</protein>
<dbReference type="GO" id="GO:0035438">
    <property type="term" value="F:cyclic-di-GMP binding"/>
    <property type="evidence" value="ECO:0007669"/>
    <property type="project" value="InterPro"/>
</dbReference>
<dbReference type="InterPro" id="IPR009875">
    <property type="entry name" value="PilZ_domain"/>
</dbReference>
<comment type="caution">
    <text evidence="3">The sequence shown here is derived from an EMBL/GenBank/DDBJ whole genome shotgun (WGS) entry which is preliminary data.</text>
</comment>
<name>A0A923LNL4_9FIRM</name>
<reference evidence="3" key="1">
    <citation type="submission" date="2020-08" db="EMBL/GenBank/DDBJ databases">
        <title>Genome public.</title>
        <authorList>
            <person name="Liu C."/>
            <person name="Sun Q."/>
        </authorList>
    </citation>
    <scope>NUCLEOTIDE SEQUENCE</scope>
    <source>
        <strain evidence="3">BX1005</strain>
    </source>
</reference>
<feature type="domain" description="PilZ" evidence="1">
    <location>
        <begin position="141"/>
        <end position="235"/>
    </location>
</feature>
<gene>
    <name evidence="3" type="ORF">H8S17_03430</name>
</gene>